<evidence type="ECO:0000256" key="7">
    <source>
        <dbReference type="SAM" id="Phobius"/>
    </source>
</evidence>
<evidence type="ECO:0000313" key="13">
    <source>
        <dbReference type="EMBL" id="CAB5060454.1"/>
    </source>
</evidence>
<dbReference type="GO" id="GO:0005886">
    <property type="term" value="C:plasma membrane"/>
    <property type="evidence" value="ECO:0007669"/>
    <property type="project" value="UniProtKB-SubCell"/>
</dbReference>
<evidence type="ECO:0000256" key="2">
    <source>
        <dbReference type="ARBA" id="ARBA00022475"/>
    </source>
</evidence>
<dbReference type="InterPro" id="IPR051791">
    <property type="entry name" value="Pra-immunoreactive"/>
</dbReference>
<comment type="subcellular location">
    <subcellularLocation>
        <location evidence="1">Cell membrane</location>
        <topology evidence="1">Multi-pass membrane protein</topology>
    </subcellularLocation>
</comment>
<sequence length="260" mass="27412">MSTAPGWYPDPSSPTQLRWWDGSAWSEQTSPRPETAPTGSPWPQPGAPSGTPPVPSSGTGVGAGVGAGTRTVPPPPPPVPSLYPAAQTSRSSSLAVDWSNKPSYFKRFLASFLDSLFSGWPALVGLIITLTVVAANDVSTDPNVIDVQLSGGATLAIVLSLFIGCTLSFVLFVWNQFIRQGRTGQTVGKKSLGLALVNTSDGTPCSGWRSLARIVIVSAIGSATLGIFRLVDALWPLWDARGQRVVDKMLDTVVVRVAQQ</sequence>
<dbReference type="EMBL" id="CAFBQP010000030">
    <property type="protein sequence ID" value="CAB5060454.1"/>
    <property type="molecule type" value="Genomic_DNA"/>
</dbReference>
<feature type="region of interest" description="Disordered" evidence="6">
    <location>
        <begin position="1"/>
        <end position="85"/>
    </location>
</feature>
<evidence type="ECO:0000256" key="3">
    <source>
        <dbReference type="ARBA" id="ARBA00022692"/>
    </source>
</evidence>
<protein>
    <submittedName>
        <fullName evidence="11">Unannotated protein</fullName>
    </submittedName>
</protein>
<feature type="transmembrane region" description="Helical" evidence="7">
    <location>
        <begin position="108"/>
        <end position="133"/>
    </location>
</feature>
<evidence type="ECO:0000256" key="1">
    <source>
        <dbReference type="ARBA" id="ARBA00004651"/>
    </source>
</evidence>
<keyword evidence="2" id="KW-1003">Cell membrane</keyword>
<evidence type="ECO:0000256" key="6">
    <source>
        <dbReference type="SAM" id="MobiDB-lite"/>
    </source>
</evidence>
<feature type="compositionally biased region" description="Pro residues" evidence="6">
    <location>
        <begin position="72"/>
        <end position="81"/>
    </location>
</feature>
<evidence type="ECO:0000313" key="11">
    <source>
        <dbReference type="EMBL" id="CAB4747946.1"/>
    </source>
</evidence>
<dbReference type="InterPro" id="IPR010432">
    <property type="entry name" value="RDD"/>
</dbReference>
<name>A0A6J6TL78_9ZZZZ</name>
<dbReference type="InterPro" id="IPR018929">
    <property type="entry name" value="DUF2510"/>
</dbReference>
<feature type="domain" description="DUF2510" evidence="9">
    <location>
        <begin position="5"/>
        <end position="37"/>
    </location>
</feature>
<evidence type="ECO:0000259" key="9">
    <source>
        <dbReference type="Pfam" id="PF10708"/>
    </source>
</evidence>
<proteinExistence type="predicted"/>
<dbReference type="Pfam" id="PF06271">
    <property type="entry name" value="RDD"/>
    <property type="match status" value="1"/>
</dbReference>
<accession>A0A6J6TL78</accession>
<dbReference type="EMBL" id="CAEZYY010000008">
    <property type="protein sequence ID" value="CAB4747946.1"/>
    <property type="molecule type" value="Genomic_DNA"/>
</dbReference>
<dbReference type="EMBL" id="CAEZXX010000115">
    <property type="protein sequence ID" value="CAB4718296.1"/>
    <property type="molecule type" value="Genomic_DNA"/>
</dbReference>
<feature type="transmembrane region" description="Helical" evidence="7">
    <location>
        <begin position="153"/>
        <end position="174"/>
    </location>
</feature>
<feature type="compositionally biased region" description="Pro residues" evidence="6">
    <location>
        <begin position="40"/>
        <end position="55"/>
    </location>
</feature>
<organism evidence="11">
    <name type="scientific">freshwater metagenome</name>
    <dbReference type="NCBI Taxonomy" id="449393"/>
    <lineage>
        <taxon>unclassified sequences</taxon>
        <taxon>metagenomes</taxon>
        <taxon>ecological metagenomes</taxon>
    </lineage>
</organism>
<dbReference type="AlphaFoldDB" id="A0A6J6TL78"/>
<evidence type="ECO:0000259" key="8">
    <source>
        <dbReference type="Pfam" id="PF06271"/>
    </source>
</evidence>
<evidence type="ECO:0000256" key="5">
    <source>
        <dbReference type="ARBA" id="ARBA00023136"/>
    </source>
</evidence>
<gene>
    <name evidence="10" type="ORF">UFOPK2602_01555</name>
    <name evidence="11" type="ORF">UFOPK2806_00829</name>
    <name evidence="12" type="ORF">UFOPK3417_01827</name>
    <name evidence="13" type="ORF">UFOPK4306_00965</name>
</gene>
<keyword evidence="4 7" id="KW-1133">Transmembrane helix</keyword>
<dbReference type="PANTHER" id="PTHR36115">
    <property type="entry name" value="PROLINE-RICH ANTIGEN HOMOLOG-RELATED"/>
    <property type="match status" value="1"/>
</dbReference>
<reference evidence="11" key="1">
    <citation type="submission" date="2020-05" db="EMBL/GenBank/DDBJ databases">
        <authorList>
            <person name="Chiriac C."/>
            <person name="Salcher M."/>
            <person name="Ghai R."/>
            <person name="Kavagutti S V."/>
        </authorList>
    </citation>
    <scope>NUCLEOTIDE SEQUENCE</scope>
</reference>
<evidence type="ECO:0000313" key="10">
    <source>
        <dbReference type="EMBL" id="CAB4718296.1"/>
    </source>
</evidence>
<keyword evidence="3 7" id="KW-0812">Transmembrane</keyword>
<dbReference type="EMBL" id="CAFBLR010000234">
    <property type="protein sequence ID" value="CAB4885239.1"/>
    <property type="molecule type" value="Genomic_DNA"/>
</dbReference>
<dbReference type="Pfam" id="PF10708">
    <property type="entry name" value="DUF2510"/>
    <property type="match status" value="1"/>
</dbReference>
<dbReference type="PANTHER" id="PTHR36115:SF6">
    <property type="entry name" value="PROLINE-RICH ANTIGEN HOMOLOG"/>
    <property type="match status" value="1"/>
</dbReference>
<feature type="domain" description="RDD" evidence="8">
    <location>
        <begin position="102"/>
        <end position="250"/>
    </location>
</feature>
<evidence type="ECO:0000256" key="4">
    <source>
        <dbReference type="ARBA" id="ARBA00022989"/>
    </source>
</evidence>
<evidence type="ECO:0000313" key="12">
    <source>
        <dbReference type="EMBL" id="CAB4885239.1"/>
    </source>
</evidence>
<keyword evidence="5 7" id="KW-0472">Membrane</keyword>